<sequence length="122" mass="13961">MLSAALCLWRHDRLIRRSHVSVRKTRTQGSDKHDHTPDTEESTEGCDVTGSELVHKAASSRRGDVKRLFSPSLDDVVEPKRTENSQDPKCLQIWVLNHLEDAGTRIKLRHRTRFIPTGRLDP</sequence>
<accession>A0A2U9BWY7</accession>
<dbReference type="AlphaFoldDB" id="A0A2U9BWY7"/>
<name>A0A2U9BWY7_SCOMX</name>
<proteinExistence type="predicted"/>
<reference evidence="2 3" key="1">
    <citation type="submission" date="2017-12" db="EMBL/GenBank/DDBJ databases">
        <title>Integrating genomic resources of turbot (Scophthalmus maximus) in depth evaluation of genetic and physical mapping variation across individuals.</title>
        <authorList>
            <person name="Martinez P."/>
        </authorList>
    </citation>
    <scope>NUCLEOTIDE SEQUENCE [LARGE SCALE GENOMIC DNA]</scope>
</reference>
<dbReference type="Proteomes" id="UP000246464">
    <property type="component" value="Chromosome 9"/>
</dbReference>
<feature type="compositionally biased region" description="Basic and acidic residues" evidence="1">
    <location>
        <begin position="29"/>
        <end position="38"/>
    </location>
</feature>
<evidence type="ECO:0000256" key="1">
    <source>
        <dbReference type="SAM" id="MobiDB-lite"/>
    </source>
</evidence>
<dbReference type="EMBL" id="CP026251">
    <property type="protein sequence ID" value="AWP07682.1"/>
    <property type="molecule type" value="Genomic_DNA"/>
</dbReference>
<gene>
    <name evidence="2" type="ORF">SMAX5B_019314</name>
</gene>
<evidence type="ECO:0000313" key="3">
    <source>
        <dbReference type="Proteomes" id="UP000246464"/>
    </source>
</evidence>
<keyword evidence="3" id="KW-1185">Reference proteome</keyword>
<protein>
    <submittedName>
        <fullName evidence="2">Uncharacterized protein</fullName>
    </submittedName>
</protein>
<organism evidence="2 3">
    <name type="scientific">Scophthalmus maximus</name>
    <name type="common">Turbot</name>
    <name type="synonym">Psetta maxima</name>
    <dbReference type="NCBI Taxonomy" id="52904"/>
    <lineage>
        <taxon>Eukaryota</taxon>
        <taxon>Metazoa</taxon>
        <taxon>Chordata</taxon>
        <taxon>Craniata</taxon>
        <taxon>Vertebrata</taxon>
        <taxon>Euteleostomi</taxon>
        <taxon>Actinopterygii</taxon>
        <taxon>Neopterygii</taxon>
        <taxon>Teleostei</taxon>
        <taxon>Neoteleostei</taxon>
        <taxon>Acanthomorphata</taxon>
        <taxon>Carangaria</taxon>
        <taxon>Pleuronectiformes</taxon>
        <taxon>Pleuronectoidei</taxon>
        <taxon>Scophthalmidae</taxon>
        <taxon>Scophthalmus</taxon>
    </lineage>
</organism>
<feature type="region of interest" description="Disordered" evidence="1">
    <location>
        <begin position="21"/>
        <end position="48"/>
    </location>
</feature>
<evidence type="ECO:0000313" key="2">
    <source>
        <dbReference type="EMBL" id="AWP07682.1"/>
    </source>
</evidence>